<accession>A0A150L8U1</accession>
<comment type="caution">
    <text evidence="7">The sequence shown here is derived from an EMBL/GenBank/DDBJ whole genome shotgun (WGS) entry which is preliminary data.</text>
</comment>
<reference evidence="7 8" key="1">
    <citation type="submission" date="2016-01" db="EMBL/GenBank/DDBJ databases">
        <title>Draft Genome Sequences of Seven Thermophilic Sporeformers Isolated from Foods.</title>
        <authorList>
            <person name="Berendsen E.M."/>
            <person name="Wells-Bennik M.H."/>
            <person name="Krawcyk A.O."/>
            <person name="De Jong A."/>
            <person name="Holsappel S."/>
            <person name="Eijlander R.T."/>
            <person name="Kuipers O.P."/>
        </authorList>
    </citation>
    <scope>NUCLEOTIDE SEQUENCE [LARGE SCALE GENOMIC DNA]</scope>
    <source>
        <strain evidence="7 8">B4135</strain>
    </source>
</reference>
<dbReference type="EMBL" id="LQYT01000142">
    <property type="protein sequence ID" value="KYD08122.1"/>
    <property type="molecule type" value="Genomic_DNA"/>
</dbReference>
<keyword evidence="3 6" id="KW-0815">Transposition</keyword>
<name>A0A150L8U1_9BACI</name>
<dbReference type="AlphaFoldDB" id="A0A150L8U1"/>
<evidence type="ECO:0000256" key="6">
    <source>
        <dbReference type="RuleBase" id="RU365089"/>
    </source>
</evidence>
<gene>
    <name evidence="7" type="ORF">B4135_4154</name>
</gene>
<dbReference type="STRING" id="301148.B4135_4154"/>
<evidence type="ECO:0000256" key="2">
    <source>
        <dbReference type="ARBA" id="ARBA00010961"/>
    </source>
</evidence>
<organism evidence="7 8">
    <name type="scientific">Caldibacillus debilis</name>
    <dbReference type="NCBI Taxonomy" id="301148"/>
    <lineage>
        <taxon>Bacteria</taxon>
        <taxon>Bacillati</taxon>
        <taxon>Bacillota</taxon>
        <taxon>Bacilli</taxon>
        <taxon>Bacillales</taxon>
        <taxon>Bacillaceae</taxon>
        <taxon>Caldibacillus</taxon>
    </lineage>
</organism>
<dbReference type="NCBIfam" id="NF033543">
    <property type="entry name" value="transpos_IS256"/>
    <property type="match status" value="1"/>
</dbReference>
<proteinExistence type="inferred from homology"/>
<dbReference type="Pfam" id="PF00872">
    <property type="entry name" value="Transposase_mut"/>
    <property type="match status" value="1"/>
</dbReference>
<keyword evidence="5 6" id="KW-0233">DNA recombination</keyword>
<evidence type="ECO:0000256" key="1">
    <source>
        <dbReference type="ARBA" id="ARBA00002190"/>
    </source>
</evidence>
<dbReference type="Proteomes" id="UP000075683">
    <property type="component" value="Unassembled WGS sequence"/>
</dbReference>
<dbReference type="GO" id="GO:0003677">
    <property type="term" value="F:DNA binding"/>
    <property type="evidence" value="ECO:0007669"/>
    <property type="project" value="UniProtKB-UniRule"/>
</dbReference>
<keyword evidence="4 6" id="KW-0238">DNA-binding</keyword>
<evidence type="ECO:0000256" key="5">
    <source>
        <dbReference type="ARBA" id="ARBA00023172"/>
    </source>
</evidence>
<keyword evidence="6" id="KW-0814">Transposable element</keyword>
<dbReference type="PANTHER" id="PTHR33217">
    <property type="entry name" value="TRANSPOSASE FOR INSERTION SEQUENCE ELEMENT IS1081"/>
    <property type="match status" value="1"/>
</dbReference>
<dbReference type="InterPro" id="IPR001207">
    <property type="entry name" value="Transposase_mutator"/>
</dbReference>
<evidence type="ECO:0000256" key="3">
    <source>
        <dbReference type="ARBA" id="ARBA00022578"/>
    </source>
</evidence>
<comment type="function">
    <text evidence="1 6">Required for the transposition of the insertion element.</text>
</comment>
<evidence type="ECO:0000313" key="8">
    <source>
        <dbReference type="Proteomes" id="UP000075683"/>
    </source>
</evidence>
<dbReference type="GO" id="GO:0004803">
    <property type="term" value="F:transposase activity"/>
    <property type="evidence" value="ECO:0007669"/>
    <property type="project" value="UniProtKB-UniRule"/>
</dbReference>
<evidence type="ECO:0000313" key="7">
    <source>
        <dbReference type="EMBL" id="KYD08122.1"/>
    </source>
</evidence>
<sequence>MYLFVPKLRKGGYVPFFVTEKSRAEAALIQVIQEAYIQGVSTRKIRKLASRLGIESISHSQVSQITRELNEQVEAFRNRPLKKTYPVLWVDALYEKIRDNHRIVHMAIQVVIGIDEQGRRDILAIQPMPEDSETTYKALFDHLKSRGAQDVWLVVSDAHKGLAKAISESFAGCSWQRCKVHFMRNIMAHIPSRDKDFFASRLKQIWLQPDDQTAMTYAEALMDEYEGPYPAAIQVLEAGLEDSLQFYHFHQIDHRKISSTNMLERLNREIRRRSHVVGVFPNQDAYIRLVTSYLMEYHEDRFTGRSYINPNILQEIQEQRQVA</sequence>
<dbReference type="GO" id="GO:0006313">
    <property type="term" value="P:DNA transposition"/>
    <property type="evidence" value="ECO:0007669"/>
    <property type="project" value="UniProtKB-UniRule"/>
</dbReference>
<evidence type="ECO:0000256" key="4">
    <source>
        <dbReference type="ARBA" id="ARBA00023125"/>
    </source>
</evidence>
<dbReference type="PATRIC" id="fig|301148.3.peg.2513"/>
<dbReference type="PANTHER" id="PTHR33217:SF7">
    <property type="entry name" value="TRANSPOSASE FOR INSERTION SEQUENCE ELEMENT IS1081"/>
    <property type="match status" value="1"/>
</dbReference>
<comment type="similarity">
    <text evidence="2 6">Belongs to the transposase mutator family.</text>
</comment>
<protein>
    <recommendedName>
        <fullName evidence="6">Mutator family transposase</fullName>
    </recommendedName>
</protein>